<dbReference type="Proteomes" id="UP000215506">
    <property type="component" value="Unassembled WGS sequence"/>
</dbReference>
<organism evidence="2 3">
    <name type="scientific">Nocardia cerradoensis</name>
    <dbReference type="NCBI Taxonomy" id="85688"/>
    <lineage>
        <taxon>Bacteria</taxon>
        <taxon>Bacillati</taxon>
        <taxon>Actinomycetota</taxon>
        <taxon>Actinomycetes</taxon>
        <taxon>Mycobacteriales</taxon>
        <taxon>Nocardiaceae</taxon>
        <taxon>Nocardia</taxon>
    </lineage>
</organism>
<comment type="caution">
    <text evidence="2">The sequence shown here is derived from an EMBL/GenBank/DDBJ whole genome shotgun (WGS) entry which is preliminary data.</text>
</comment>
<name>A0A231GVU9_9NOCA</name>
<keyword evidence="3" id="KW-1185">Reference proteome</keyword>
<dbReference type="EMBL" id="NGAF01000029">
    <property type="protein sequence ID" value="OXR40611.1"/>
    <property type="molecule type" value="Genomic_DNA"/>
</dbReference>
<evidence type="ECO:0000313" key="2">
    <source>
        <dbReference type="EMBL" id="OXR40611.1"/>
    </source>
</evidence>
<accession>A0A231GVU9</accession>
<gene>
    <name evidence="2" type="ORF">B7C42_07296</name>
</gene>
<dbReference type="Pfam" id="PF02470">
    <property type="entry name" value="MlaD"/>
    <property type="match status" value="1"/>
</dbReference>
<dbReference type="InterPro" id="IPR052336">
    <property type="entry name" value="MlaD_Phospholipid_Transporter"/>
</dbReference>
<dbReference type="PANTHER" id="PTHR33371:SF18">
    <property type="entry name" value="MCE-FAMILY PROTEIN MCE3C"/>
    <property type="match status" value="1"/>
</dbReference>
<dbReference type="RefSeq" id="WP_082941117.1">
    <property type="nucleotide sequence ID" value="NZ_NGAF01000029.1"/>
</dbReference>
<feature type="domain" description="Mce/MlaD" evidence="1">
    <location>
        <begin position="56"/>
        <end position="129"/>
    </location>
</feature>
<protein>
    <recommendedName>
        <fullName evidence="1">Mce/MlaD domain-containing protein</fullName>
    </recommendedName>
</protein>
<dbReference type="GO" id="GO:0005576">
    <property type="term" value="C:extracellular region"/>
    <property type="evidence" value="ECO:0007669"/>
    <property type="project" value="TreeGrafter"/>
</dbReference>
<dbReference type="PANTHER" id="PTHR33371">
    <property type="entry name" value="INTERMEMBRANE PHOSPHOLIPID TRANSPORT SYSTEM BINDING PROTEIN MLAD-RELATED"/>
    <property type="match status" value="1"/>
</dbReference>
<reference evidence="2 3" key="1">
    <citation type="submission" date="2017-07" db="EMBL/GenBank/DDBJ databases">
        <title>First draft Genome Sequence of Nocardia cerradoensis isolated from human infection.</title>
        <authorList>
            <person name="Carrasco G."/>
        </authorList>
    </citation>
    <scope>NUCLEOTIDE SEQUENCE [LARGE SCALE GENOMIC DNA]</scope>
    <source>
        <strain evidence="2 3">CNM20130759</strain>
    </source>
</reference>
<dbReference type="AlphaFoldDB" id="A0A231GVU9"/>
<evidence type="ECO:0000313" key="3">
    <source>
        <dbReference type="Proteomes" id="UP000215506"/>
    </source>
</evidence>
<dbReference type="InterPro" id="IPR003399">
    <property type="entry name" value="Mce/MlaD"/>
</dbReference>
<proteinExistence type="predicted"/>
<evidence type="ECO:0000259" key="1">
    <source>
        <dbReference type="Pfam" id="PF02470"/>
    </source>
</evidence>
<sequence length="344" mass="37412">MQKLIMWFWGFSQKFRTKFRAMWRADRELRWGVLGAAFVGLLLLASAIVYVVPIGKSTYWADMSETGQIKVGDDVRIAGVPVGTVKSMELGRRSVRVGFTVDRGIFIGDQTTLDIRMLTLIGGHYIAVTSAGSSPLRSTIPSERIRLPYSLARAFQDAAQPIGEVDGSTLRQNLTMLNNSLTNGPAGIRKAVDAFSSLVDVLDRQNREISETLATADEYIGAINKSKAILGGMINSVNLMETVGLDKQSEIYEAVRLMDELLSRIAALEPVYRARLEPVAKSLADAIPELERLGGEMGQVVTNTKDLLSRLQPVAASRDGVVVDQSATVIDAPAVCIPVPGKDC</sequence>